<dbReference type="AlphaFoldDB" id="A0A1W1CRZ5"/>
<sequence>MRLSSVGTIVSLLFAPAFLLYINYFNPDKSSFFYLGAKMVPPLFASVFFFLFSAAYIGKKHLVLSFTKRFYKKDLEREEEEYLKGGDAYWMGITFLNTMILINMSIFADNLTWAFYSSVGWYIFFGFALLLQVAYGKLYKFNSKENL</sequence>
<organism evidence="2">
    <name type="scientific">hydrothermal vent metagenome</name>
    <dbReference type="NCBI Taxonomy" id="652676"/>
    <lineage>
        <taxon>unclassified sequences</taxon>
        <taxon>metagenomes</taxon>
        <taxon>ecological metagenomes</taxon>
    </lineage>
</organism>
<accession>A0A1W1CRZ5</accession>
<proteinExistence type="predicted"/>
<name>A0A1W1CRZ5_9ZZZZ</name>
<keyword evidence="1" id="KW-0812">Transmembrane</keyword>
<feature type="transmembrane region" description="Helical" evidence="1">
    <location>
        <begin position="113"/>
        <end position="135"/>
    </location>
</feature>
<keyword evidence="1" id="KW-0472">Membrane</keyword>
<feature type="transmembrane region" description="Helical" evidence="1">
    <location>
        <begin position="43"/>
        <end position="67"/>
    </location>
</feature>
<protein>
    <submittedName>
        <fullName evidence="2">Uncharacterized protein</fullName>
    </submittedName>
</protein>
<dbReference type="EMBL" id="FPHF01000105">
    <property type="protein sequence ID" value="SFV68519.1"/>
    <property type="molecule type" value="Genomic_DNA"/>
</dbReference>
<feature type="transmembrane region" description="Helical" evidence="1">
    <location>
        <begin position="88"/>
        <end position="107"/>
    </location>
</feature>
<keyword evidence="1" id="KW-1133">Transmembrane helix</keyword>
<reference evidence="2" key="1">
    <citation type="submission" date="2016-10" db="EMBL/GenBank/DDBJ databases">
        <authorList>
            <person name="de Groot N.N."/>
        </authorList>
    </citation>
    <scope>NUCLEOTIDE SEQUENCE</scope>
</reference>
<gene>
    <name evidence="2" type="ORF">MNB_SM-4-1416</name>
</gene>
<evidence type="ECO:0000256" key="1">
    <source>
        <dbReference type="SAM" id="Phobius"/>
    </source>
</evidence>
<evidence type="ECO:0000313" key="2">
    <source>
        <dbReference type="EMBL" id="SFV68519.1"/>
    </source>
</evidence>